<comment type="caution">
    <text evidence="2">The sequence shown here is derived from an EMBL/GenBank/DDBJ whole genome shotgun (WGS) entry which is preliminary data.</text>
</comment>
<dbReference type="GO" id="GO:0019901">
    <property type="term" value="F:protein kinase binding"/>
    <property type="evidence" value="ECO:0007669"/>
    <property type="project" value="InterPro"/>
</dbReference>
<dbReference type="CDD" id="cd20558">
    <property type="entry name" value="CYCLIN_ScPCL7-like"/>
    <property type="match status" value="1"/>
</dbReference>
<feature type="compositionally biased region" description="Low complexity" evidence="1">
    <location>
        <begin position="273"/>
        <end position="285"/>
    </location>
</feature>
<feature type="region of interest" description="Disordered" evidence="1">
    <location>
        <begin position="246"/>
        <end position="311"/>
    </location>
</feature>
<evidence type="ECO:0000313" key="2">
    <source>
        <dbReference type="EMBL" id="KAF7728947.1"/>
    </source>
</evidence>
<dbReference type="Pfam" id="PF08613">
    <property type="entry name" value="Cyclin"/>
    <property type="match status" value="1"/>
</dbReference>
<dbReference type="PANTHER" id="PTHR15615:SF94">
    <property type="entry name" value="PHO85 CYCLIN-6-RELATED"/>
    <property type="match status" value="1"/>
</dbReference>
<dbReference type="EMBL" id="JABAYA010000030">
    <property type="protein sequence ID" value="KAF7728947.1"/>
    <property type="molecule type" value="Genomic_DNA"/>
</dbReference>
<reference evidence="2" key="1">
    <citation type="submission" date="2020-01" db="EMBL/GenBank/DDBJ databases">
        <title>Genome Sequencing of Three Apophysomyces-Like Fungal Strains Confirms a Novel Fungal Genus in the Mucoromycota with divergent Burkholderia-like Endosymbiotic Bacteria.</title>
        <authorList>
            <person name="Stajich J.E."/>
            <person name="Macias A.M."/>
            <person name="Carter-House D."/>
            <person name="Lovett B."/>
            <person name="Kasson L.R."/>
            <person name="Berry K."/>
            <person name="Grigoriev I."/>
            <person name="Chang Y."/>
            <person name="Spatafora J."/>
            <person name="Kasson M.T."/>
        </authorList>
    </citation>
    <scope>NUCLEOTIDE SEQUENCE</scope>
    <source>
        <strain evidence="2">NRRL A-21654</strain>
    </source>
</reference>
<sequence>MSKNALAFTGQPFSIDSYNIHRLIIAGVMVSSKFFSDVFYTNTRYAKVGGLPVSELNSLELEFLILNDFNLTVPICELQRYGDQLLKVGIMEQEMRKSFIYETPAYTNGAGIRHGRSTSLGSNGPSADQRKSWDQSVDRLCDMATRISMDDNDLSRRVTTEGICGFQTNHTRASFNQVAYPSYGQGYGLPKVPSNGSLRSNVRRMASYGNLRQPRSPHHNRQCSDGSQQSPVALDAMDSDAISGRHSFQAAQYARVSSPSDNQHANRYSQDWSQQQPSPSSPSRPTRQRHGSMGLNNTTRPEGWQRVPRQSRSSINLYQQGGFWKPAPPSVMVDQQTPTTSSMRRLSLNAIYAPFIPYNEMLHANNTAYYSSAYHSHPAGIPTPPASSSPVHQKQGTPPPSVHQYPSSQQQPHPVMYL</sequence>
<feature type="region of interest" description="Disordered" evidence="1">
    <location>
        <begin position="380"/>
        <end position="418"/>
    </location>
</feature>
<dbReference type="Gene3D" id="1.10.472.10">
    <property type="entry name" value="Cyclin-like"/>
    <property type="match status" value="1"/>
</dbReference>
<organism evidence="2 3">
    <name type="scientific">Apophysomyces ossiformis</name>
    <dbReference type="NCBI Taxonomy" id="679940"/>
    <lineage>
        <taxon>Eukaryota</taxon>
        <taxon>Fungi</taxon>
        <taxon>Fungi incertae sedis</taxon>
        <taxon>Mucoromycota</taxon>
        <taxon>Mucoromycotina</taxon>
        <taxon>Mucoromycetes</taxon>
        <taxon>Mucorales</taxon>
        <taxon>Mucorineae</taxon>
        <taxon>Mucoraceae</taxon>
        <taxon>Apophysomyces</taxon>
    </lineage>
</organism>
<feature type="compositionally biased region" description="Polar residues" evidence="1">
    <location>
        <begin position="117"/>
        <end position="126"/>
    </location>
</feature>
<feature type="region of interest" description="Disordered" evidence="1">
    <location>
        <begin position="113"/>
        <end position="132"/>
    </location>
</feature>
<accession>A0A8H7BPI7</accession>
<evidence type="ECO:0008006" key="4">
    <source>
        <dbReference type="Google" id="ProtNLM"/>
    </source>
</evidence>
<dbReference type="GO" id="GO:0000307">
    <property type="term" value="C:cyclin-dependent protein kinase holoenzyme complex"/>
    <property type="evidence" value="ECO:0007669"/>
    <property type="project" value="TreeGrafter"/>
</dbReference>
<dbReference type="GO" id="GO:0016538">
    <property type="term" value="F:cyclin-dependent protein serine/threonine kinase regulator activity"/>
    <property type="evidence" value="ECO:0007669"/>
    <property type="project" value="TreeGrafter"/>
</dbReference>
<evidence type="ECO:0000256" key="1">
    <source>
        <dbReference type="SAM" id="MobiDB-lite"/>
    </source>
</evidence>
<dbReference type="OrthoDB" id="1060854at2759"/>
<name>A0A8H7BPI7_9FUNG</name>
<evidence type="ECO:0000313" key="3">
    <source>
        <dbReference type="Proteomes" id="UP000605846"/>
    </source>
</evidence>
<dbReference type="PANTHER" id="PTHR15615">
    <property type="match status" value="1"/>
</dbReference>
<proteinExistence type="predicted"/>
<feature type="compositionally biased region" description="Low complexity" evidence="1">
    <location>
        <begin position="402"/>
        <end position="418"/>
    </location>
</feature>
<dbReference type="GO" id="GO:0005634">
    <property type="term" value="C:nucleus"/>
    <property type="evidence" value="ECO:0007669"/>
    <property type="project" value="TreeGrafter"/>
</dbReference>
<protein>
    <recommendedName>
        <fullName evidence="4">Cyclin-domain-containing protein</fullName>
    </recommendedName>
</protein>
<dbReference type="Proteomes" id="UP000605846">
    <property type="component" value="Unassembled WGS sequence"/>
</dbReference>
<dbReference type="InterPro" id="IPR013922">
    <property type="entry name" value="Cyclin_PHO80-like"/>
</dbReference>
<feature type="compositionally biased region" description="Polar residues" evidence="1">
    <location>
        <begin position="255"/>
        <end position="272"/>
    </location>
</feature>
<gene>
    <name evidence="2" type="ORF">EC973_005342</name>
</gene>
<feature type="region of interest" description="Disordered" evidence="1">
    <location>
        <begin position="210"/>
        <end position="231"/>
    </location>
</feature>
<keyword evidence="3" id="KW-1185">Reference proteome</keyword>
<dbReference type="AlphaFoldDB" id="A0A8H7BPI7"/>